<dbReference type="Pfam" id="PF00356">
    <property type="entry name" value="LacI"/>
    <property type="match status" value="1"/>
</dbReference>
<dbReference type="EMBL" id="CP104964">
    <property type="protein sequence ID" value="UXN67887.1"/>
    <property type="molecule type" value="Genomic_DNA"/>
</dbReference>
<dbReference type="SUPFAM" id="SSF47413">
    <property type="entry name" value="lambda repressor-like DNA-binding domains"/>
    <property type="match status" value="1"/>
</dbReference>
<dbReference type="InterPro" id="IPR000843">
    <property type="entry name" value="HTH_LacI"/>
</dbReference>
<dbReference type="CDD" id="cd06278">
    <property type="entry name" value="PBP1_LacI-like"/>
    <property type="match status" value="1"/>
</dbReference>
<dbReference type="Gene3D" id="1.10.260.40">
    <property type="entry name" value="lambda repressor-like DNA-binding domains"/>
    <property type="match status" value="1"/>
</dbReference>
<evidence type="ECO:0000256" key="4">
    <source>
        <dbReference type="ARBA" id="ARBA00023163"/>
    </source>
</evidence>
<name>A0ABY6C9Y1_9HYPH</name>
<gene>
    <name evidence="6" type="ORF">N8A98_02170</name>
</gene>
<evidence type="ECO:0000256" key="1">
    <source>
        <dbReference type="ARBA" id="ARBA00022491"/>
    </source>
</evidence>
<keyword evidence="3 6" id="KW-0238">DNA-binding</keyword>
<evidence type="ECO:0000256" key="2">
    <source>
        <dbReference type="ARBA" id="ARBA00023015"/>
    </source>
</evidence>
<geneLocation type="plasmid" evidence="6 7">
    <name>p_unnamed1</name>
</geneLocation>
<evidence type="ECO:0000256" key="3">
    <source>
        <dbReference type="ARBA" id="ARBA00023125"/>
    </source>
</evidence>
<dbReference type="PROSITE" id="PS50932">
    <property type="entry name" value="HTH_LACI_2"/>
    <property type="match status" value="1"/>
</dbReference>
<protein>
    <submittedName>
        <fullName evidence="6">LacI family DNA-binding transcriptional regulator</fullName>
    </submittedName>
</protein>
<keyword evidence="2" id="KW-0805">Transcription regulation</keyword>
<dbReference type="Gene3D" id="3.40.50.2300">
    <property type="match status" value="2"/>
</dbReference>
<dbReference type="PANTHER" id="PTHR30146:SF95">
    <property type="entry name" value="RIBOSE OPERON REPRESSOR"/>
    <property type="match status" value="1"/>
</dbReference>
<evidence type="ECO:0000313" key="6">
    <source>
        <dbReference type="EMBL" id="UXN67887.1"/>
    </source>
</evidence>
<keyword evidence="6" id="KW-0614">Plasmid</keyword>
<keyword evidence="4" id="KW-0804">Transcription</keyword>
<dbReference type="PANTHER" id="PTHR30146">
    <property type="entry name" value="LACI-RELATED TRANSCRIPTIONAL REPRESSOR"/>
    <property type="match status" value="1"/>
</dbReference>
<evidence type="ECO:0000313" key="7">
    <source>
        <dbReference type="Proteomes" id="UP001061862"/>
    </source>
</evidence>
<dbReference type="Proteomes" id="UP001061862">
    <property type="component" value="Plasmid p_unnamed1"/>
</dbReference>
<proteinExistence type="predicted"/>
<keyword evidence="1" id="KW-0678">Repressor</keyword>
<organism evidence="6 7">
    <name type="scientific">Devosia neptuniae</name>
    <dbReference type="NCBI Taxonomy" id="191302"/>
    <lineage>
        <taxon>Bacteria</taxon>
        <taxon>Pseudomonadati</taxon>
        <taxon>Pseudomonadota</taxon>
        <taxon>Alphaproteobacteria</taxon>
        <taxon>Hyphomicrobiales</taxon>
        <taxon>Devosiaceae</taxon>
        <taxon>Devosia</taxon>
    </lineage>
</organism>
<sequence>MSTDTRDRSFVSAEEVARLAGVSRSAVSRTFTEGASVSDATRKKVLHAADMLGYHVNHLARGLSHERSNIVGIVVSDIPTPYQARMLDEMTRQLQTIGKVGMVINTTGDAGSVANALRQTLNFRADGVIVLSGTPDASLIASCVANGQRVILINRSDHIEGPVNVAVENAENAREAYLMLRRAGCQRLAVVSSTAGTPSLMAREEAFTAAATQDGMSIPVIKAGPTGYAAGAEAARQLFSRSAAPDGIFCVTDLLALGCMDAVRHSFGLSVPQDVSIVGFDDIEQAGWDSYALTTFRQPIDEMVEHIVQLLSQTEPGEWAQTIAPFKPVPIWRRSVLPRPAA</sequence>
<dbReference type="CDD" id="cd01392">
    <property type="entry name" value="HTH_LacI"/>
    <property type="match status" value="1"/>
</dbReference>
<accession>A0ABY6C9Y1</accession>
<feature type="domain" description="HTH lacI-type" evidence="5">
    <location>
        <begin position="11"/>
        <end position="65"/>
    </location>
</feature>
<dbReference type="SUPFAM" id="SSF53822">
    <property type="entry name" value="Periplasmic binding protein-like I"/>
    <property type="match status" value="1"/>
</dbReference>
<dbReference type="GO" id="GO:0003677">
    <property type="term" value="F:DNA binding"/>
    <property type="evidence" value="ECO:0007669"/>
    <property type="project" value="UniProtKB-KW"/>
</dbReference>
<dbReference type="Pfam" id="PF13377">
    <property type="entry name" value="Peripla_BP_3"/>
    <property type="match status" value="1"/>
</dbReference>
<dbReference type="RefSeq" id="WP_262165412.1">
    <property type="nucleotide sequence ID" value="NZ_CP104964.1"/>
</dbReference>
<keyword evidence="7" id="KW-1185">Reference proteome</keyword>
<dbReference type="InterPro" id="IPR028082">
    <property type="entry name" value="Peripla_BP_I"/>
</dbReference>
<evidence type="ECO:0000259" key="5">
    <source>
        <dbReference type="PROSITE" id="PS50932"/>
    </source>
</evidence>
<reference evidence="6 7" key="1">
    <citation type="submission" date="2022-09" db="EMBL/GenBank/DDBJ databases">
        <title>Interaction between co-microsymbionts with complementary sets of symbiotic genes in legume-rhizobium systems.</title>
        <authorList>
            <person name="Safronova V."/>
            <person name="Sazanova A."/>
            <person name="Afonin A."/>
            <person name="Chirak E."/>
        </authorList>
    </citation>
    <scope>NUCLEOTIDE SEQUENCE [LARGE SCALE GENOMIC DNA]</scope>
    <source>
        <strain evidence="6 7">A18/4-1</strain>
        <plasmid evidence="6 7">p_unnamed1</plasmid>
    </source>
</reference>
<dbReference type="InterPro" id="IPR010982">
    <property type="entry name" value="Lambda_DNA-bd_dom_sf"/>
</dbReference>
<dbReference type="SMART" id="SM00354">
    <property type="entry name" value="HTH_LACI"/>
    <property type="match status" value="1"/>
</dbReference>
<dbReference type="InterPro" id="IPR046335">
    <property type="entry name" value="LacI/GalR-like_sensor"/>
</dbReference>